<dbReference type="EMBL" id="CAJNOO010000739">
    <property type="protein sequence ID" value="CAF1022738.1"/>
    <property type="molecule type" value="Genomic_DNA"/>
</dbReference>
<name>A0A814MKL6_9BILA</name>
<dbReference type="Proteomes" id="UP000663882">
    <property type="component" value="Unassembled WGS sequence"/>
</dbReference>
<comment type="caution">
    <text evidence="5">The sequence shown here is derived from an EMBL/GenBank/DDBJ whole genome shotgun (WGS) entry which is preliminary data.</text>
</comment>
<accession>A0A814MKL6</accession>
<dbReference type="InterPro" id="IPR055414">
    <property type="entry name" value="LRR_R13L4/SHOC2-like"/>
</dbReference>
<dbReference type="EMBL" id="CAJNOU010000749">
    <property type="protein sequence ID" value="CAF1079316.1"/>
    <property type="molecule type" value="Genomic_DNA"/>
</dbReference>
<dbReference type="SMART" id="SM00369">
    <property type="entry name" value="LRR_TYP"/>
    <property type="match status" value="4"/>
</dbReference>
<dbReference type="EMBL" id="CAJOAX010001322">
    <property type="protein sequence ID" value="CAF3705830.1"/>
    <property type="molecule type" value="Genomic_DNA"/>
</dbReference>
<organism evidence="5 7">
    <name type="scientific">Rotaria sordida</name>
    <dbReference type="NCBI Taxonomy" id="392033"/>
    <lineage>
        <taxon>Eukaryota</taxon>
        <taxon>Metazoa</taxon>
        <taxon>Spiralia</taxon>
        <taxon>Gnathifera</taxon>
        <taxon>Rotifera</taxon>
        <taxon>Eurotatoria</taxon>
        <taxon>Bdelloidea</taxon>
        <taxon>Philodinida</taxon>
        <taxon>Philodinidae</taxon>
        <taxon>Rotaria</taxon>
    </lineage>
</organism>
<dbReference type="Pfam" id="PF23598">
    <property type="entry name" value="LRR_14"/>
    <property type="match status" value="1"/>
</dbReference>
<dbReference type="GO" id="GO:0005737">
    <property type="term" value="C:cytoplasm"/>
    <property type="evidence" value="ECO:0007669"/>
    <property type="project" value="TreeGrafter"/>
</dbReference>
<dbReference type="AlphaFoldDB" id="A0A814MKL6"/>
<proteinExistence type="predicted"/>
<dbReference type="InterPro" id="IPR003591">
    <property type="entry name" value="Leu-rich_rpt_typical-subtyp"/>
</dbReference>
<evidence type="ECO:0000256" key="2">
    <source>
        <dbReference type="ARBA" id="ARBA00022737"/>
    </source>
</evidence>
<sequence length="299" mass="34417">MQRNDLTRRRGTINLTVLMAVLKFKALGFRAKARRAKTKYRKQIETDDRRWGGRRLKLSGRAAVPIPGEIFGLFELEILDLSTERTSGLDFRIERLPREIGYLYRLRILNLDVNALTSLPDAICELKYLECLTVSCNKLQTLPLSFKKLIRLESLHLASNHFQAFPLVICQMESLKFLDLSCNQIVILPPTLSKLKYLRTLLLYNNKINEWPDALCDLIELRTLWGTKSGYPTLWLGKNELKRLPIHFGQLKYLDWSNYPLSSNINDNPLMSPPLNVCQLGIQAIRDYLGSGIPKRSSL</sequence>
<dbReference type="Gene3D" id="3.80.10.10">
    <property type="entry name" value="Ribonuclease Inhibitor"/>
    <property type="match status" value="2"/>
</dbReference>
<evidence type="ECO:0000256" key="1">
    <source>
        <dbReference type="ARBA" id="ARBA00022614"/>
    </source>
</evidence>
<gene>
    <name evidence="6" type="ORF">OTI717_LOCUS12847</name>
    <name evidence="4" type="ORF">RFH988_LOCUS15283</name>
    <name evidence="5" type="ORF">SEV965_LOCUS14767</name>
</gene>
<dbReference type="InterPro" id="IPR050216">
    <property type="entry name" value="LRR_domain-containing"/>
</dbReference>
<evidence type="ECO:0000259" key="3">
    <source>
        <dbReference type="Pfam" id="PF23598"/>
    </source>
</evidence>
<dbReference type="InterPro" id="IPR032675">
    <property type="entry name" value="LRR_dom_sf"/>
</dbReference>
<dbReference type="SUPFAM" id="SSF52058">
    <property type="entry name" value="L domain-like"/>
    <property type="match status" value="1"/>
</dbReference>
<dbReference type="OrthoDB" id="1394818at2759"/>
<reference evidence="5" key="1">
    <citation type="submission" date="2021-02" db="EMBL/GenBank/DDBJ databases">
        <authorList>
            <person name="Nowell W R."/>
        </authorList>
    </citation>
    <scope>NUCLEOTIDE SEQUENCE</scope>
</reference>
<evidence type="ECO:0000313" key="6">
    <source>
        <dbReference type="EMBL" id="CAF3705830.1"/>
    </source>
</evidence>
<dbReference type="Proteomes" id="UP000663823">
    <property type="component" value="Unassembled WGS sequence"/>
</dbReference>
<evidence type="ECO:0000313" key="4">
    <source>
        <dbReference type="EMBL" id="CAF1022738.1"/>
    </source>
</evidence>
<dbReference type="Proteomes" id="UP000663889">
    <property type="component" value="Unassembled WGS sequence"/>
</dbReference>
<dbReference type="PANTHER" id="PTHR48051:SF36">
    <property type="entry name" value="CASPASE FAMILY P20 DOMAIN-CONTAINING PROTEIN"/>
    <property type="match status" value="1"/>
</dbReference>
<evidence type="ECO:0000313" key="5">
    <source>
        <dbReference type="EMBL" id="CAF1079316.1"/>
    </source>
</evidence>
<keyword evidence="2" id="KW-0677">Repeat</keyword>
<dbReference type="PROSITE" id="PS51450">
    <property type="entry name" value="LRR"/>
    <property type="match status" value="1"/>
</dbReference>
<keyword evidence="1" id="KW-0433">Leucine-rich repeat</keyword>
<protein>
    <recommendedName>
        <fullName evidence="3">Disease resistance R13L4/SHOC-2-like LRR domain-containing protein</fullName>
    </recommendedName>
</protein>
<dbReference type="InterPro" id="IPR001611">
    <property type="entry name" value="Leu-rich_rpt"/>
</dbReference>
<evidence type="ECO:0000313" key="7">
    <source>
        <dbReference type="Proteomes" id="UP000663889"/>
    </source>
</evidence>
<feature type="domain" description="Disease resistance R13L4/SHOC-2-like LRR" evidence="3">
    <location>
        <begin position="98"/>
        <end position="178"/>
    </location>
</feature>
<dbReference type="PANTHER" id="PTHR48051">
    <property type="match status" value="1"/>
</dbReference>